<keyword evidence="1" id="KW-0472">Membrane</keyword>
<protein>
    <submittedName>
        <fullName evidence="2">Uncharacterized protein</fullName>
    </submittedName>
</protein>
<evidence type="ECO:0000256" key="1">
    <source>
        <dbReference type="SAM" id="Phobius"/>
    </source>
</evidence>
<comment type="caution">
    <text evidence="2">The sequence shown here is derived from an EMBL/GenBank/DDBJ whole genome shotgun (WGS) entry which is preliminary data.</text>
</comment>
<keyword evidence="3" id="KW-1185">Reference proteome</keyword>
<keyword evidence="1" id="KW-1133">Transmembrane helix</keyword>
<feature type="transmembrane region" description="Helical" evidence="1">
    <location>
        <begin position="12"/>
        <end position="33"/>
    </location>
</feature>
<gene>
    <name evidence="2" type="ORF">EDD18DRAFT_1106225</name>
</gene>
<keyword evidence="1" id="KW-0812">Transmembrane</keyword>
<name>A0AA39Q3Q5_9AGAR</name>
<organism evidence="2 3">
    <name type="scientific">Armillaria luteobubalina</name>
    <dbReference type="NCBI Taxonomy" id="153913"/>
    <lineage>
        <taxon>Eukaryota</taxon>
        <taxon>Fungi</taxon>
        <taxon>Dikarya</taxon>
        <taxon>Basidiomycota</taxon>
        <taxon>Agaricomycotina</taxon>
        <taxon>Agaricomycetes</taxon>
        <taxon>Agaricomycetidae</taxon>
        <taxon>Agaricales</taxon>
        <taxon>Marasmiineae</taxon>
        <taxon>Physalacriaceae</taxon>
        <taxon>Armillaria</taxon>
    </lineage>
</organism>
<dbReference type="EMBL" id="JAUEPU010000017">
    <property type="protein sequence ID" value="KAK0495610.1"/>
    <property type="molecule type" value="Genomic_DNA"/>
</dbReference>
<proteinExistence type="predicted"/>
<sequence length="248" mass="28694">MAGHQNEDEQLQIWLLVVLGKWVEGLIMILLMITEEITIGRNVISLLWKVQEAIPQHKEHHMMFKTFSETITHSQDGMECLKQWTEFVEAWEKCCLMQDESDQDWSLALGMTITASKMIIDDVHTEQLQYDLKQESKVLSPHSMNLQHAKHIYIPEIMGIQDQMDKDAESNCIIAWNIDLLLPSKLLGNKVLTCDNCLYQHKWDVWQAQVAEALAKESYGHGQQQGNKSHIFLEDCCKGKANFMTMYN</sequence>
<evidence type="ECO:0000313" key="3">
    <source>
        <dbReference type="Proteomes" id="UP001175228"/>
    </source>
</evidence>
<dbReference type="AlphaFoldDB" id="A0AA39Q3Q5"/>
<reference evidence="2" key="1">
    <citation type="submission" date="2023-06" db="EMBL/GenBank/DDBJ databases">
        <authorList>
            <consortium name="Lawrence Berkeley National Laboratory"/>
            <person name="Ahrendt S."/>
            <person name="Sahu N."/>
            <person name="Indic B."/>
            <person name="Wong-Bajracharya J."/>
            <person name="Merenyi Z."/>
            <person name="Ke H.-M."/>
            <person name="Monk M."/>
            <person name="Kocsube S."/>
            <person name="Drula E."/>
            <person name="Lipzen A."/>
            <person name="Balint B."/>
            <person name="Henrissat B."/>
            <person name="Andreopoulos B."/>
            <person name="Martin F.M."/>
            <person name="Harder C.B."/>
            <person name="Rigling D."/>
            <person name="Ford K.L."/>
            <person name="Foster G.D."/>
            <person name="Pangilinan J."/>
            <person name="Papanicolaou A."/>
            <person name="Barry K."/>
            <person name="LaButti K."/>
            <person name="Viragh M."/>
            <person name="Koriabine M."/>
            <person name="Yan M."/>
            <person name="Riley R."/>
            <person name="Champramary S."/>
            <person name="Plett K.L."/>
            <person name="Tsai I.J."/>
            <person name="Slot J."/>
            <person name="Sipos G."/>
            <person name="Plett J."/>
            <person name="Nagy L.G."/>
            <person name="Grigoriev I.V."/>
        </authorList>
    </citation>
    <scope>NUCLEOTIDE SEQUENCE</scope>
    <source>
        <strain evidence="2">HWK02</strain>
    </source>
</reference>
<accession>A0AA39Q3Q5</accession>
<dbReference type="Proteomes" id="UP001175228">
    <property type="component" value="Unassembled WGS sequence"/>
</dbReference>
<evidence type="ECO:0000313" key="2">
    <source>
        <dbReference type="EMBL" id="KAK0495610.1"/>
    </source>
</evidence>